<accession>A0ABX5PZB5</accession>
<evidence type="ECO:0000256" key="1">
    <source>
        <dbReference type="SAM" id="Coils"/>
    </source>
</evidence>
<sequence>MSLNIKYNLVFSLILLTSFISIAQSSFSNGYQTGYKKGHCYQIYGCIAPIPPISPLPTINESSNSYEDGYQRGFLDGKNSQKSNSDNFTQYTPRKYGDPIEVYDFDLLSASMQQKQQQYRNQQQKLYDYYSKKIIEVRNHSFEYYDNCLEYIKQFQGYYKESKLHRKQIEILNPQLIIDQYPDNVPFKQVEELIKKLQNNERKLKEIILNVEEISKWYLSSPNEIVNGVYSVGQIKDFQYNSNTGDFEQLNTLNGTSYISFSKNLIKYKRNDSAIAIGGFLRFEGIKNDLYVFTDGWDNTLALNKDFSTILIYYGREVNSTQYLKKAIYKNLQKIEQ</sequence>
<keyword evidence="1" id="KW-0175">Coiled coil</keyword>
<evidence type="ECO:0000313" key="4">
    <source>
        <dbReference type="Proteomes" id="UP000248584"/>
    </source>
</evidence>
<comment type="caution">
    <text evidence="3">The sequence shown here is derived from an EMBL/GenBank/DDBJ whole genome shotgun (WGS) entry which is preliminary data.</text>
</comment>
<proteinExistence type="predicted"/>
<evidence type="ECO:0000313" key="3">
    <source>
        <dbReference type="EMBL" id="PZX41091.1"/>
    </source>
</evidence>
<protein>
    <submittedName>
        <fullName evidence="3">Uncharacterized protein</fullName>
    </submittedName>
</protein>
<evidence type="ECO:0000256" key="2">
    <source>
        <dbReference type="SAM" id="SignalP"/>
    </source>
</evidence>
<organism evidence="3 4">
    <name type="scientific">Nonlabens dokdonensis</name>
    <dbReference type="NCBI Taxonomy" id="328515"/>
    <lineage>
        <taxon>Bacteria</taxon>
        <taxon>Pseudomonadati</taxon>
        <taxon>Bacteroidota</taxon>
        <taxon>Flavobacteriia</taxon>
        <taxon>Flavobacteriales</taxon>
        <taxon>Flavobacteriaceae</taxon>
        <taxon>Nonlabens</taxon>
    </lineage>
</organism>
<dbReference type="EMBL" id="QKZR01000002">
    <property type="protein sequence ID" value="PZX41091.1"/>
    <property type="molecule type" value="Genomic_DNA"/>
</dbReference>
<reference evidence="3 4" key="1">
    <citation type="submission" date="2018-06" db="EMBL/GenBank/DDBJ databases">
        <title>Genomic Encyclopedia of Archaeal and Bacterial Type Strains, Phase II (KMG-II): from individual species to whole genera.</title>
        <authorList>
            <person name="Goeker M."/>
        </authorList>
    </citation>
    <scope>NUCLEOTIDE SEQUENCE [LARGE SCALE GENOMIC DNA]</scope>
    <source>
        <strain evidence="3 4">DSM 17205</strain>
    </source>
</reference>
<feature type="signal peptide" evidence="2">
    <location>
        <begin position="1"/>
        <end position="23"/>
    </location>
</feature>
<dbReference type="Proteomes" id="UP000248584">
    <property type="component" value="Unassembled WGS sequence"/>
</dbReference>
<gene>
    <name evidence="3" type="ORF">LX97_01872</name>
</gene>
<feature type="coiled-coil region" evidence="1">
    <location>
        <begin position="187"/>
        <end position="214"/>
    </location>
</feature>
<keyword evidence="4" id="KW-1185">Reference proteome</keyword>
<feature type="chain" id="PRO_5045619143" evidence="2">
    <location>
        <begin position="24"/>
        <end position="337"/>
    </location>
</feature>
<dbReference type="RefSeq" id="WP_015362629.1">
    <property type="nucleotide sequence ID" value="NZ_QKZR01000002.1"/>
</dbReference>
<keyword evidence="2" id="KW-0732">Signal</keyword>
<name>A0ABX5PZB5_9FLAO</name>